<dbReference type="Proteomes" id="UP001415857">
    <property type="component" value="Unassembled WGS sequence"/>
</dbReference>
<dbReference type="GO" id="GO:0005576">
    <property type="term" value="C:extracellular region"/>
    <property type="evidence" value="ECO:0007669"/>
    <property type="project" value="UniProtKB-SubCell"/>
</dbReference>
<dbReference type="GO" id="GO:0030154">
    <property type="term" value="P:cell differentiation"/>
    <property type="evidence" value="ECO:0007669"/>
    <property type="project" value="UniProtKB-UniRule"/>
</dbReference>
<comment type="subcellular location">
    <subcellularLocation>
        <location evidence="1 9">Secreted</location>
    </subcellularLocation>
</comment>
<evidence type="ECO:0000256" key="5">
    <source>
        <dbReference type="ARBA" id="ARBA00022641"/>
    </source>
</evidence>
<name>A0AAP0RLS0_LIQFO</name>
<dbReference type="InterPro" id="IPR009438">
    <property type="entry name" value="Phytosulfokine"/>
</dbReference>
<keyword evidence="4 9" id="KW-0964">Secreted</keyword>
<reference evidence="10 11" key="1">
    <citation type="journal article" date="2024" name="Plant J.">
        <title>Genome sequences and population genomics reveal climatic adaptation and genomic divergence between two closely related sweetgum species.</title>
        <authorList>
            <person name="Xu W.Q."/>
            <person name="Ren C.Q."/>
            <person name="Zhang X.Y."/>
            <person name="Comes H.P."/>
            <person name="Liu X.H."/>
            <person name="Li Y.G."/>
            <person name="Kettle C.J."/>
            <person name="Jalonen R."/>
            <person name="Gaisberger H."/>
            <person name="Ma Y.Z."/>
            <person name="Qiu Y.X."/>
        </authorList>
    </citation>
    <scope>NUCLEOTIDE SEQUENCE [LARGE SCALE GENOMIC DNA]</scope>
    <source>
        <strain evidence="10">Hangzhou</strain>
    </source>
</reference>
<sequence length="94" mass="10770">MKLNFHSRALLLLLLFFISSSVTSSRPIAAKQEQEGVKLNEITTGVSIVQMESNDSLDQLMGMENCENEDEECLKRRIVSEAHLDYIYTQHRKP</sequence>
<comment type="function">
    <text evidence="9">Promotes plant cell differentiation, organogenesis and somatic embryogenesis as well as cell proliferation.</text>
</comment>
<evidence type="ECO:0000256" key="1">
    <source>
        <dbReference type="ARBA" id="ARBA00004613"/>
    </source>
</evidence>
<keyword evidence="5 9" id="KW-0765">Sulfation</keyword>
<evidence type="ECO:0000256" key="4">
    <source>
        <dbReference type="ARBA" id="ARBA00022525"/>
    </source>
</evidence>
<evidence type="ECO:0000256" key="2">
    <source>
        <dbReference type="ARBA" id="ARBA00010781"/>
    </source>
</evidence>
<dbReference type="PANTHER" id="PTHR33285:SF22">
    <property type="entry name" value="PHYTOSULFOKINES 6-RELATED"/>
    <property type="match status" value="1"/>
</dbReference>
<comment type="PTM">
    <text evidence="9">PSK-alpha is produced by endopeptidase digestion. PSK-beta is produced from PSK-alpha by exopeptidase digestion.</text>
</comment>
<dbReference type="EMBL" id="JBBPBK010000008">
    <property type="protein sequence ID" value="KAK9279963.1"/>
    <property type="molecule type" value="Genomic_DNA"/>
</dbReference>
<feature type="signal peptide" evidence="9">
    <location>
        <begin position="1"/>
        <end position="24"/>
    </location>
</feature>
<dbReference type="GO" id="GO:0008283">
    <property type="term" value="P:cell population proliferation"/>
    <property type="evidence" value="ECO:0007669"/>
    <property type="project" value="UniProtKB-UniRule"/>
</dbReference>
<comment type="caution">
    <text evidence="10">The sequence shown here is derived from an EMBL/GenBank/DDBJ whole genome shotgun (WGS) entry which is preliminary data.</text>
</comment>
<organism evidence="10 11">
    <name type="scientific">Liquidambar formosana</name>
    <name type="common">Formosan gum</name>
    <dbReference type="NCBI Taxonomy" id="63359"/>
    <lineage>
        <taxon>Eukaryota</taxon>
        <taxon>Viridiplantae</taxon>
        <taxon>Streptophyta</taxon>
        <taxon>Embryophyta</taxon>
        <taxon>Tracheophyta</taxon>
        <taxon>Spermatophyta</taxon>
        <taxon>Magnoliopsida</taxon>
        <taxon>eudicotyledons</taxon>
        <taxon>Gunneridae</taxon>
        <taxon>Pentapetalae</taxon>
        <taxon>Saxifragales</taxon>
        <taxon>Altingiaceae</taxon>
        <taxon>Liquidambar</taxon>
    </lineage>
</organism>
<dbReference type="GO" id="GO:0008083">
    <property type="term" value="F:growth factor activity"/>
    <property type="evidence" value="ECO:0007669"/>
    <property type="project" value="UniProtKB-UniRule"/>
</dbReference>
<protein>
    <recommendedName>
        <fullName evidence="9">Phytosulfokine</fullName>
    </recommendedName>
    <component>
        <recommendedName>
            <fullName evidence="9">Phytosulfokine-alpha</fullName>
            <shortName evidence="9">PSK-alpha</shortName>
            <shortName evidence="9">Phytosulfokine-a</shortName>
        </recommendedName>
    </component>
    <component>
        <recommendedName>
            <fullName evidence="9">Phytosulfokine-beta</fullName>
            <shortName evidence="9">PSK-beta</shortName>
            <shortName evidence="9">Phytosulfokine-b</shortName>
        </recommendedName>
    </component>
</protein>
<evidence type="ECO:0000313" key="11">
    <source>
        <dbReference type="Proteomes" id="UP001415857"/>
    </source>
</evidence>
<keyword evidence="6 9" id="KW-0732">Signal</keyword>
<gene>
    <name evidence="10" type="ORF">L1049_013647</name>
</gene>
<dbReference type="Pfam" id="PF06404">
    <property type="entry name" value="PSK"/>
    <property type="match status" value="1"/>
</dbReference>
<proteinExistence type="inferred from homology"/>
<comment type="similarity">
    <text evidence="2 9">Belongs to the phytosulfokine family.</text>
</comment>
<dbReference type="AlphaFoldDB" id="A0AAP0RLS0"/>
<evidence type="ECO:0000256" key="9">
    <source>
        <dbReference type="RuleBase" id="RU368031"/>
    </source>
</evidence>
<evidence type="ECO:0000313" key="10">
    <source>
        <dbReference type="EMBL" id="KAK9279963.1"/>
    </source>
</evidence>
<evidence type="ECO:0000256" key="8">
    <source>
        <dbReference type="ARBA" id="ARBA00023030"/>
    </source>
</evidence>
<evidence type="ECO:0000256" key="6">
    <source>
        <dbReference type="ARBA" id="ARBA00022729"/>
    </source>
</evidence>
<feature type="chain" id="PRO_5042667042" description="Phytosulfokine" evidence="9">
    <location>
        <begin position="25"/>
        <end position="94"/>
    </location>
</feature>
<keyword evidence="7 9" id="KW-0221">Differentiation</keyword>
<evidence type="ECO:0000256" key="7">
    <source>
        <dbReference type="ARBA" id="ARBA00022782"/>
    </source>
</evidence>
<keyword evidence="11" id="KW-1185">Reference proteome</keyword>
<dbReference type="PANTHER" id="PTHR33285">
    <property type="entry name" value="PHYTOSULFOKINES 3"/>
    <property type="match status" value="1"/>
</dbReference>
<accession>A0AAP0RLS0</accession>
<comment type="PTM">
    <text evidence="9">Sulfation is important for activity and for the binding to a putative membrane receptor.</text>
</comment>
<evidence type="ECO:0000256" key="3">
    <source>
        <dbReference type="ARBA" id="ARBA00022473"/>
    </source>
</evidence>
<keyword evidence="8 9" id="KW-0339">Growth factor</keyword>
<keyword evidence="3 9" id="KW-0217">Developmental protein</keyword>